<sequence>MGFFLCDVHRQIEKLHQETTTVSVPFIVYRGQGISKIEFEQLKATKGGLLAFSSFLSTSVDRRLSILYAESAAQDLDLNGILFEISVDPTCTSTAFASLDNISYY</sequence>
<name>A0A816HLU6_ADIRI</name>
<dbReference type="SUPFAM" id="SSF56399">
    <property type="entry name" value="ADP-ribosylation"/>
    <property type="match status" value="1"/>
</dbReference>
<reference evidence="1" key="1">
    <citation type="submission" date="2021-02" db="EMBL/GenBank/DDBJ databases">
        <authorList>
            <person name="Nowell W R."/>
        </authorList>
    </citation>
    <scope>NUCLEOTIDE SEQUENCE</scope>
</reference>
<dbReference type="AlphaFoldDB" id="A0A816HLU6"/>
<evidence type="ECO:0000313" key="2">
    <source>
        <dbReference type="Proteomes" id="UP000663828"/>
    </source>
</evidence>
<feature type="non-terminal residue" evidence="1">
    <location>
        <position position="105"/>
    </location>
</feature>
<dbReference type="EMBL" id="CAJNOR010019920">
    <property type="protein sequence ID" value="CAF1690065.1"/>
    <property type="molecule type" value="Genomic_DNA"/>
</dbReference>
<dbReference type="Gene3D" id="3.90.176.10">
    <property type="entry name" value="Toxin ADP-ribosyltransferase, Chain A, domain 1"/>
    <property type="match status" value="1"/>
</dbReference>
<dbReference type="Proteomes" id="UP000663828">
    <property type="component" value="Unassembled WGS sequence"/>
</dbReference>
<comment type="caution">
    <text evidence="1">The sequence shown here is derived from an EMBL/GenBank/DDBJ whole genome shotgun (WGS) entry which is preliminary data.</text>
</comment>
<proteinExistence type="predicted"/>
<evidence type="ECO:0000313" key="1">
    <source>
        <dbReference type="EMBL" id="CAF1690065.1"/>
    </source>
</evidence>
<organism evidence="1 2">
    <name type="scientific">Adineta ricciae</name>
    <name type="common">Rotifer</name>
    <dbReference type="NCBI Taxonomy" id="249248"/>
    <lineage>
        <taxon>Eukaryota</taxon>
        <taxon>Metazoa</taxon>
        <taxon>Spiralia</taxon>
        <taxon>Gnathifera</taxon>
        <taxon>Rotifera</taxon>
        <taxon>Eurotatoria</taxon>
        <taxon>Bdelloidea</taxon>
        <taxon>Adinetida</taxon>
        <taxon>Adinetidae</taxon>
        <taxon>Adineta</taxon>
    </lineage>
</organism>
<accession>A0A816HLU6</accession>
<keyword evidence="2" id="KW-1185">Reference proteome</keyword>
<protein>
    <submittedName>
        <fullName evidence="1">Uncharacterized protein</fullName>
    </submittedName>
</protein>
<gene>
    <name evidence="1" type="ORF">XAT740_LOCUS63578</name>
</gene>